<dbReference type="KEGG" id="ttr:Tter_2712"/>
<dbReference type="eggNOG" id="COG4283">
    <property type="taxonomic scope" value="Bacteria"/>
</dbReference>
<reference evidence="2" key="1">
    <citation type="journal article" date="2010" name="Stand. Genomic Sci.">
        <title>Complete genome sequence of 'Thermobaculum terrenum' type strain (YNP1).</title>
        <authorList>
            <person name="Kiss H."/>
            <person name="Cleland D."/>
            <person name="Lapidus A."/>
            <person name="Lucas S."/>
            <person name="Glavina Del Rio T."/>
            <person name="Nolan M."/>
            <person name="Tice H."/>
            <person name="Han C."/>
            <person name="Goodwin L."/>
            <person name="Pitluck S."/>
            <person name="Liolios K."/>
            <person name="Ivanova N."/>
            <person name="Mavromatis K."/>
            <person name="Ovchinnikova G."/>
            <person name="Pati A."/>
            <person name="Chen A."/>
            <person name="Palaniappan K."/>
            <person name="Land M."/>
            <person name="Hauser L."/>
            <person name="Chang Y."/>
            <person name="Jeffries C."/>
            <person name="Lu M."/>
            <person name="Brettin T."/>
            <person name="Detter J."/>
            <person name="Goker M."/>
            <person name="Tindall B."/>
            <person name="Beck B."/>
            <person name="McDermott T."/>
            <person name="Woyke T."/>
            <person name="Bristow J."/>
            <person name="Eisen J."/>
            <person name="Markowitz V."/>
            <person name="Hugenholtz P."/>
            <person name="Kyrpides N."/>
            <person name="Klenk H."/>
            <person name="Cheng J."/>
        </authorList>
    </citation>
    <scope>NUCLEOTIDE SEQUENCE [LARGE SCALE GENOMIC DNA]</scope>
    <source>
        <strain evidence="2">ATCC BAA-798 / YNP1</strain>
    </source>
</reference>
<dbReference type="Proteomes" id="UP000000323">
    <property type="component" value="Chromosome 2"/>
</dbReference>
<keyword evidence="2" id="KW-1185">Reference proteome</keyword>
<name>D1CIM9_THET1</name>
<dbReference type="RefSeq" id="WP_012876631.1">
    <property type="nucleotide sequence ID" value="NC_013526.1"/>
</dbReference>
<evidence type="ECO:0000313" key="1">
    <source>
        <dbReference type="EMBL" id="ACZ43600.1"/>
    </source>
</evidence>
<dbReference type="AlphaFoldDB" id="D1CIM9"/>
<dbReference type="Gene3D" id="1.20.120.450">
    <property type="entry name" value="dinb family like domain"/>
    <property type="match status" value="1"/>
</dbReference>
<dbReference type="EMBL" id="CP001826">
    <property type="protein sequence ID" value="ACZ43600.1"/>
    <property type="molecule type" value="Genomic_DNA"/>
</dbReference>
<dbReference type="HOGENOM" id="CLU_1651368_0_0_0"/>
<gene>
    <name evidence="1" type="ordered locus">Tter_2712</name>
</gene>
<protein>
    <recommendedName>
        <fullName evidence="3">DinB-like domain-containing protein</fullName>
    </recommendedName>
</protein>
<dbReference type="OrthoDB" id="162566at2"/>
<dbReference type="Pfam" id="PF08020">
    <property type="entry name" value="DUF1706"/>
    <property type="match status" value="1"/>
</dbReference>
<dbReference type="STRING" id="525904.Tter_2712"/>
<organism evidence="1 2">
    <name type="scientific">Thermobaculum terrenum (strain ATCC BAA-798 / CCMEE 7001 / YNP1)</name>
    <dbReference type="NCBI Taxonomy" id="525904"/>
    <lineage>
        <taxon>Bacteria</taxon>
        <taxon>Bacillati</taxon>
        <taxon>Chloroflexota</taxon>
        <taxon>Chloroflexia</taxon>
        <taxon>Candidatus Thermobaculales</taxon>
        <taxon>Candidatus Thermobaculaceae</taxon>
        <taxon>Thermobaculum</taxon>
    </lineage>
</organism>
<sequence length="160" mass="18139">MGRKEIILEQVQVGWESLHKLVDSLPYESLVMPPAYGAWSIKDHIAHICAWEKSLIALIEGAPRHQAMGIDEQDYESGTDAANRAIYAANKDRPLAEVLQDFRHTHARLMDRLSELTEEDLFEYRPYEDSDACLAEYVLGNTCDHYAEHLEAIRALAALS</sequence>
<evidence type="ECO:0008006" key="3">
    <source>
        <dbReference type="Google" id="ProtNLM"/>
    </source>
</evidence>
<proteinExistence type="predicted"/>
<dbReference type="InterPro" id="IPR034660">
    <property type="entry name" value="DinB/YfiT-like"/>
</dbReference>
<dbReference type="InterPro" id="IPR012550">
    <property type="entry name" value="DUF1706"/>
</dbReference>
<evidence type="ECO:0000313" key="2">
    <source>
        <dbReference type="Proteomes" id="UP000000323"/>
    </source>
</evidence>
<dbReference type="SUPFAM" id="SSF109854">
    <property type="entry name" value="DinB/YfiT-like putative metalloenzymes"/>
    <property type="match status" value="1"/>
</dbReference>
<accession>D1CIM9</accession>